<dbReference type="EMBL" id="QWET01000001">
    <property type="protein sequence ID" value="RIH66975.1"/>
    <property type="molecule type" value="Genomic_DNA"/>
</dbReference>
<dbReference type="AlphaFoldDB" id="A0A399D4Y7"/>
<feature type="domain" description="Carbohydrate kinase PfkB" evidence="3">
    <location>
        <begin position="93"/>
        <end position="369"/>
    </location>
</feature>
<dbReference type="PANTHER" id="PTHR10584">
    <property type="entry name" value="SUGAR KINASE"/>
    <property type="match status" value="1"/>
</dbReference>
<evidence type="ECO:0000313" key="4">
    <source>
        <dbReference type="EMBL" id="RIH66975.1"/>
    </source>
</evidence>
<sequence>MEKITVSGVGCCLVDRVYNNVSFSSGIFSSCLSKERGDGGLVPGHLVFKEEFEGFVKKDLQVTLGEITGNKLPDKLSIGGPCIVAMIHAAQILDNKNCDFRFYGCGGKDTDGEFLVSALKQTPLDVSQYELTGSVTPSTIVLSDPDYDQGNGERVFINSIGAAWDYSPDSLNNDFFSSDIVVFGGTALVPQIHDHLTGLLAKAKTKGCITVVNTVYDFRNEKANSGKKWPLGESDESYRHIDLLITDSEEAFRLSGKKSIPDALQFFRDQGTGAVVVTNGPNNLAGFSAGNALFDKQEYFEMPVSAAVSEELQKGRKGDTTGCGDNFAGGVMAGLVLQLQSGQFPVDLREACAWGVVSGGYSCFYVGGTYLEKYPGEKRKLLAPYYEKYKMQIRVGG</sequence>
<gene>
    <name evidence="4" type="ORF">D1164_00655</name>
</gene>
<reference evidence="4 5" key="1">
    <citation type="journal article" date="2015" name="Int. J. Syst. Evol. Microbiol.">
        <title>Mariniphaga sediminis sp. nov., isolated from coastal sediment.</title>
        <authorList>
            <person name="Wang F.Q."/>
            <person name="Shen Q.Y."/>
            <person name="Chen G.J."/>
            <person name="Du Z.J."/>
        </authorList>
    </citation>
    <scope>NUCLEOTIDE SEQUENCE [LARGE SCALE GENOMIC DNA]</scope>
    <source>
        <strain evidence="4 5">SY21</strain>
    </source>
</reference>
<proteinExistence type="predicted"/>
<keyword evidence="5" id="KW-1185">Reference proteome</keyword>
<dbReference type="RefSeq" id="WP_119348001.1">
    <property type="nucleotide sequence ID" value="NZ_QWET01000001.1"/>
</dbReference>
<organism evidence="4 5">
    <name type="scientific">Mariniphaga sediminis</name>
    <dbReference type="NCBI Taxonomy" id="1628158"/>
    <lineage>
        <taxon>Bacteria</taxon>
        <taxon>Pseudomonadati</taxon>
        <taxon>Bacteroidota</taxon>
        <taxon>Bacteroidia</taxon>
        <taxon>Marinilabiliales</taxon>
        <taxon>Prolixibacteraceae</taxon>
        <taxon>Mariniphaga</taxon>
    </lineage>
</organism>
<name>A0A399D4Y7_9BACT</name>
<dbReference type="Proteomes" id="UP000266441">
    <property type="component" value="Unassembled WGS sequence"/>
</dbReference>
<dbReference type="Pfam" id="PF00294">
    <property type="entry name" value="PfkB"/>
    <property type="match status" value="1"/>
</dbReference>
<comment type="caution">
    <text evidence="4">The sequence shown here is derived from an EMBL/GenBank/DDBJ whole genome shotgun (WGS) entry which is preliminary data.</text>
</comment>
<dbReference type="PROSITE" id="PS51257">
    <property type="entry name" value="PROKAR_LIPOPROTEIN"/>
    <property type="match status" value="1"/>
</dbReference>
<dbReference type="InterPro" id="IPR029056">
    <property type="entry name" value="Ribokinase-like"/>
</dbReference>
<accession>A0A399D4Y7</accession>
<protein>
    <submittedName>
        <fullName evidence="4">Carbohydrate kinase family protein</fullName>
    </submittedName>
</protein>
<evidence type="ECO:0000259" key="3">
    <source>
        <dbReference type="Pfam" id="PF00294"/>
    </source>
</evidence>
<evidence type="ECO:0000313" key="5">
    <source>
        <dbReference type="Proteomes" id="UP000266441"/>
    </source>
</evidence>
<keyword evidence="2 4" id="KW-0418">Kinase</keyword>
<dbReference type="InterPro" id="IPR011611">
    <property type="entry name" value="PfkB_dom"/>
</dbReference>
<dbReference type="PANTHER" id="PTHR10584:SF166">
    <property type="entry name" value="RIBOKINASE"/>
    <property type="match status" value="1"/>
</dbReference>
<dbReference type="GO" id="GO:0005829">
    <property type="term" value="C:cytosol"/>
    <property type="evidence" value="ECO:0007669"/>
    <property type="project" value="TreeGrafter"/>
</dbReference>
<dbReference type="Gene3D" id="3.40.1190.20">
    <property type="match status" value="1"/>
</dbReference>
<dbReference type="GO" id="GO:0016301">
    <property type="term" value="F:kinase activity"/>
    <property type="evidence" value="ECO:0007669"/>
    <property type="project" value="UniProtKB-KW"/>
</dbReference>
<dbReference type="OrthoDB" id="9779730at2"/>
<evidence type="ECO:0000256" key="2">
    <source>
        <dbReference type="ARBA" id="ARBA00022777"/>
    </source>
</evidence>
<dbReference type="SUPFAM" id="SSF53613">
    <property type="entry name" value="Ribokinase-like"/>
    <property type="match status" value="1"/>
</dbReference>
<evidence type="ECO:0000256" key="1">
    <source>
        <dbReference type="ARBA" id="ARBA00022679"/>
    </source>
</evidence>
<keyword evidence="1" id="KW-0808">Transferase</keyword>